<feature type="domain" description="DUF7042" evidence="2">
    <location>
        <begin position="403"/>
        <end position="540"/>
    </location>
</feature>
<dbReference type="Pfam" id="PF23069">
    <property type="entry name" value="DUF7042"/>
    <property type="match status" value="2"/>
</dbReference>
<dbReference type="InterPro" id="IPR055471">
    <property type="entry name" value="DUF7043"/>
</dbReference>
<sequence length="618" mass="71987">MFNIPQSYLKLFQICCMFFILAKYVDAECTIPVVIRGSWFSWEVGKPTTTEINAERISNRGYCVNMKEDYHVNFTFVLKDTECYHCVKLIVRTVNVLEKIESVCATLRPDEEPTVERVCRGLNPAQQLITLFSENYVPVNCRSSLEGVWQFTYQNRFQFTGECNSPDAQIRSCQAAGSQFLISNQKFNITYRECQGMKGTFNGVVEYSCLGHWFVNKNHYFAVANTKESRKDEKYRCFLKNRDDDLYIGVSITAECNTLKTPERSPERLRLTPVKAEVVEPGCRLPQNFSGEWINTANLDADVFINETHIIETWYPDTVRFRKTIYVCREQRDTRVMMARLTVDGCQKDYICFDFVPKHHNIIRYRKGVAVIKDNFHTVCSWVQFKNQENWNYNLFLAKNPVPVRCPVAGKYNFTQRGDVPFETRILGGVTLSPRPNTYCKQNISDFSVCGTDQKEIAIDENYCLSLDHLGRPVDIYSDPDYKLKCIGFWKENLKSYLITYDELDALTKYRCWIYQRADLNRVLMSQAIGAFCDLKQNVTSWNYTQGASVAIEMQEYERERDRCPMHFDDGSNPWVQSENYIKVFNFGFYRSDSPKCYISQITLGVLFLMSMLSSNYF</sequence>
<dbReference type="InterPro" id="IPR055470">
    <property type="entry name" value="DUF7042"/>
</dbReference>
<dbReference type="EMBL" id="GIIL01007008">
    <property type="protein sequence ID" value="NOV50734.1"/>
    <property type="molecule type" value="Transcribed_RNA"/>
</dbReference>
<feature type="domain" description="DUF7044" evidence="4">
    <location>
        <begin position="28"/>
        <end position="119"/>
    </location>
</feature>
<dbReference type="Pfam" id="PF23071">
    <property type="entry name" value="DUF7044"/>
    <property type="match status" value="1"/>
</dbReference>
<accession>A0A6M2DXK5</accession>
<dbReference type="AlphaFoldDB" id="A0A6M2DXK5"/>
<dbReference type="InterPro" id="IPR055472">
    <property type="entry name" value="DUF7044"/>
</dbReference>
<evidence type="ECO:0000259" key="3">
    <source>
        <dbReference type="Pfam" id="PF23070"/>
    </source>
</evidence>
<proteinExistence type="predicted"/>
<evidence type="ECO:0000259" key="4">
    <source>
        <dbReference type="Pfam" id="PF23071"/>
    </source>
</evidence>
<name>A0A6M2DXK5_XENCH</name>
<evidence type="ECO:0000313" key="5">
    <source>
        <dbReference type="EMBL" id="NOV50734.1"/>
    </source>
</evidence>
<dbReference type="PANTHER" id="PTHR22255">
    <property type="entry name" value="LP06548P"/>
    <property type="match status" value="1"/>
</dbReference>
<feature type="domain" description="DUF7043" evidence="3">
    <location>
        <begin position="280"/>
        <end position="391"/>
    </location>
</feature>
<protein>
    <submittedName>
        <fullName evidence="5">Putative conserved secreted protein</fullName>
    </submittedName>
</protein>
<dbReference type="GO" id="GO:0042060">
    <property type="term" value="P:wound healing"/>
    <property type="evidence" value="ECO:0007669"/>
    <property type="project" value="TreeGrafter"/>
</dbReference>
<organism evidence="5">
    <name type="scientific">Xenopsylla cheopis</name>
    <name type="common">Oriental rat flea</name>
    <name type="synonym">Pulex cheopis</name>
    <dbReference type="NCBI Taxonomy" id="163159"/>
    <lineage>
        <taxon>Eukaryota</taxon>
        <taxon>Metazoa</taxon>
        <taxon>Ecdysozoa</taxon>
        <taxon>Arthropoda</taxon>
        <taxon>Hexapoda</taxon>
        <taxon>Insecta</taxon>
        <taxon>Pterygota</taxon>
        <taxon>Neoptera</taxon>
        <taxon>Endopterygota</taxon>
        <taxon>Siphonaptera</taxon>
        <taxon>Pulicidae</taxon>
        <taxon>Xenopsyllinae</taxon>
        <taxon>Xenopsylla</taxon>
    </lineage>
</organism>
<dbReference type="PANTHER" id="PTHR22255:SF1">
    <property type="entry name" value="LD32918P"/>
    <property type="match status" value="1"/>
</dbReference>
<keyword evidence="1" id="KW-0732">Signal</keyword>
<evidence type="ECO:0000259" key="2">
    <source>
        <dbReference type="Pfam" id="PF23069"/>
    </source>
</evidence>
<evidence type="ECO:0000256" key="1">
    <source>
        <dbReference type="SAM" id="SignalP"/>
    </source>
</evidence>
<feature type="domain" description="DUF7042" evidence="2">
    <location>
        <begin position="140"/>
        <end position="272"/>
    </location>
</feature>
<reference evidence="5" key="1">
    <citation type="submission" date="2020-03" db="EMBL/GenBank/DDBJ databases">
        <title>Transcriptomic Profiling of the Digestive Tract of the Rat Flea, Xenopsylla cheopis, Following Blood Feeding and Infection with Yersinia pestis.</title>
        <authorList>
            <person name="Bland D.M."/>
            <person name="Martens C.A."/>
            <person name="Virtaneva K."/>
            <person name="Kanakabandi K."/>
            <person name="Long D."/>
            <person name="Rosenke R."/>
            <person name="Saturday G.A."/>
            <person name="Hoyt F.H."/>
            <person name="Bruno D.P."/>
            <person name="Ribeiro J.M.C."/>
            <person name="Hinnebusch J."/>
        </authorList>
    </citation>
    <scope>NUCLEOTIDE SEQUENCE</scope>
</reference>
<dbReference type="Pfam" id="PF23070">
    <property type="entry name" value="DUF7043"/>
    <property type="match status" value="1"/>
</dbReference>
<feature type="signal peptide" evidence="1">
    <location>
        <begin position="1"/>
        <end position="27"/>
    </location>
</feature>
<feature type="chain" id="PRO_5026656820" evidence="1">
    <location>
        <begin position="28"/>
        <end position="618"/>
    </location>
</feature>